<proteinExistence type="predicted"/>
<keyword evidence="1" id="KW-0596">Phosphopantetheine</keyword>
<feature type="non-terminal residue" evidence="5">
    <location>
        <position position="475"/>
    </location>
</feature>
<dbReference type="PANTHER" id="PTHR45527">
    <property type="entry name" value="NONRIBOSOMAL PEPTIDE SYNTHETASE"/>
    <property type="match status" value="1"/>
</dbReference>
<dbReference type="InterPro" id="IPR001242">
    <property type="entry name" value="Condensation_dom"/>
</dbReference>
<dbReference type="GO" id="GO:0016874">
    <property type="term" value="F:ligase activity"/>
    <property type="evidence" value="ECO:0007669"/>
    <property type="project" value="UniProtKB-KW"/>
</dbReference>
<dbReference type="GO" id="GO:0043041">
    <property type="term" value="P:amino acid activation for nonribosomal peptide biosynthetic process"/>
    <property type="evidence" value="ECO:0007669"/>
    <property type="project" value="TreeGrafter"/>
</dbReference>
<dbReference type="EMBL" id="CCFA01004474">
    <property type="protein sequence ID" value="CDW99268.1"/>
    <property type="molecule type" value="Genomic_DNA"/>
</dbReference>
<evidence type="ECO:0000313" key="6">
    <source>
        <dbReference type="Proteomes" id="UP000242770"/>
    </source>
</evidence>
<dbReference type="GO" id="GO:0044550">
    <property type="term" value="P:secondary metabolite biosynthetic process"/>
    <property type="evidence" value="ECO:0007669"/>
    <property type="project" value="TreeGrafter"/>
</dbReference>
<dbReference type="GO" id="GO:0031177">
    <property type="term" value="F:phosphopantetheine binding"/>
    <property type="evidence" value="ECO:0007669"/>
    <property type="project" value="InterPro"/>
</dbReference>
<dbReference type="InterPro" id="IPR036736">
    <property type="entry name" value="ACP-like_sf"/>
</dbReference>
<dbReference type="AlphaFoldDB" id="A0A0F7SDM2"/>
<evidence type="ECO:0000259" key="4">
    <source>
        <dbReference type="PROSITE" id="PS50075"/>
    </source>
</evidence>
<evidence type="ECO:0000313" key="5">
    <source>
        <dbReference type="EMBL" id="CDW99268.1"/>
    </source>
</evidence>
<accession>A0A0F7SDM2</accession>
<keyword evidence="6" id="KW-1185">Reference proteome</keyword>
<dbReference type="PANTHER" id="PTHR45527:SF10">
    <property type="entry name" value="PYOCHELIN SYNTHASE PCHF"/>
    <property type="match status" value="1"/>
</dbReference>
<keyword evidence="2" id="KW-0597">Phosphoprotein</keyword>
<dbReference type="GO" id="GO:0000036">
    <property type="term" value="F:acyl carrier activity"/>
    <property type="evidence" value="ECO:0007669"/>
    <property type="project" value="TreeGrafter"/>
</dbReference>
<dbReference type="Proteomes" id="UP000242770">
    <property type="component" value="Unassembled WGS sequence"/>
</dbReference>
<evidence type="ECO:0000256" key="2">
    <source>
        <dbReference type="ARBA" id="ARBA00022553"/>
    </source>
</evidence>
<dbReference type="SUPFAM" id="SSF52777">
    <property type="entry name" value="CoA-dependent acyltransferases"/>
    <property type="match status" value="2"/>
</dbReference>
<feature type="domain" description="Carrier" evidence="4">
    <location>
        <begin position="1"/>
        <end position="74"/>
    </location>
</feature>
<dbReference type="Gene3D" id="3.30.559.30">
    <property type="entry name" value="Nonribosomal peptide synthetase, condensation domain"/>
    <property type="match status" value="1"/>
</dbReference>
<dbReference type="SUPFAM" id="SSF47336">
    <property type="entry name" value="ACP-like"/>
    <property type="match status" value="1"/>
</dbReference>
<dbReference type="Gene3D" id="1.10.1200.10">
    <property type="entry name" value="ACP-like"/>
    <property type="match status" value="1"/>
</dbReference>
<dbReference type="GO" id="GO:0005737">
    <property type="term" value="C:cytoplasm"/>
    <property type="evidence" value="ECO:0007669"/>
    <property type="project" value="TreeGrafter"/>
</dbReference>
<reference evidence="6" key="1">
    <citation type="submission" date="2014-06" db="EMBL/GenBank/DDBJ databases">
        <authorList>
            <person name="Berkman P.J."/>
        </authorList>
    </citation>
    <scope>NUCLEOTIDE SEQUENCE [LARGE SCALE GENOMIC DNA]</scope>
</reference>
<dbReference type="SMART" id="SM00823">
    <property type="entry name" value="PKS_PP"/>
    <property type="match status" value="1"/>
</dbReference>
<protein>
    <recommendedName>
        <fullName evidence="4">Carrier domain-containing protein</fullName>
    </recommendedName>
</protein>
<dbReference type="InterPro" id="IPR023213">
    <property type="entry name" value="CAT-like_dom_sf"/>
</dbReference>
<dbReference type="InterPro" id="IPR009081">
    <property type="entry name" value="PP-bd_ACP"/>
</dbReference>
<dbReference type="InterPro" id="IPR020806">
    <property type="entry name" value="PKS_PP-bd"/>
</dbReference>
<sequence>MEVFVAQIWSKVLTLEESSLNRTSSFTELGGHSLSAIKVQGLLKAALGLSDLPLKVLFANPQLCDLAGALERLGAKAVNGAVDDHFDATSSAVEATMQAWEESRFDPFPLTPIQQAYFIGRDPLVELGGVATHAYQEFAIPSWLTSDLLGQVISELLARHDALRIIFEQDSVSGVLQQRVLPYAETGSYEVLHADVSDEDEEVGEQMIESVRSELSHQVLDPHTWPLFDVRITKTKELNVLHISLDALIVDFYSSAILAADTLALINAARQANSSSLASVAQLHPLKATFRQMVLEEMQLRTDDSAGMARSRSYWQGRADNIPNAPELPLAKRPSEVKVSLFEREEVIISKERFASLEMLARRHKVTPTTVIAYAFAQALSKYAATARFIINLTVFQRPLDIVDADQVVGDFTSSLLLEYDGQDARSTKHALQQLDAQLIDDLSHASYSGIDMIRHLRSKNGASHQVAFPVVMTS</sequence>
<dbReference type="Pfam" id="PF00550">
    <property type="entry name" value="PP-binding"/>
    <property type="match status" value="1"/>
</dbReference>
<dbReference type="Pfam" id="PF00668">
    <property type="entry name" value="Condensation"/>
    <property type="match status" value="1"/>
</dbReference>
<dbReference type="Gene3D" id="3.30.559.10">
    <property type="entry name" value="Chloramphenicol acetyltransferase-like domain"/>
    <property type="match status" value="1"/>
</dbReference>
<dbReference type="PROSITE" id="PS50075">
    <property type="entry name" value="CARRIER"/>
    <property type="match status" value="1"/>
</dbReference>
<gene>
    <name evidence="5" type="primary">SSCI73470.1</name>
</gene>
<evidence type="ECO:0000256" key="1">
    <source>
        <dbReference type="ARBA" id="ARBA00022450"/>
    </source>
</evidence>
<keyword evidence="3" id="KW-0436">Ligase</keyword>
<evidence type="ECO:0000256" key="3">
    <source>
        <dbReference type="ARBA" id="ARBA00022598"/>
    </source>
</evidence>
<organism evidence="5 6">
    <name type="scientific">Sporisorium scitamineum</name>
    <dbReference type="NCBI Taxonomy" id="49012"/>
    <lineage>
        <taxon>Eukaryota</taxon>
        <taxon>Fungi</taxon>
        <taxon>Dikarya</taxon>
        <taxon>Basidiomycota</taxon>
        <taxon>Ustilaginomycotina</taxon>
        <taxon>Ustilaginomycetes</taxon>
        <taxon>Ustilaginales</taxon>
        <taxon>Ustilaginaceae</taxon>
        <taxon>Sporisorium</taxon>
    </lineage>
</organism>
<dbReference type="STRING" id="49012.A0A0F7SDM2"/>
<name>A0A0F7SDM2_9BASI</name>